<gene>
    <name evidence="2" type="ORF">GPJ59_14725</name>
</gene>
<dbReference type="Gene3D" id="1.10.287.1060">
    <property type="entry name" value="ESAT-6-like"/>
    <property type="match status" value="1"/>
</dbReference>
<dbReference type="Proteomes" id="UP000812013">
    <property type="component" value="Unassembled WGS sequence"/>
</dbReference>
<accession>A0ABS6Z5Q6</accession>
<keyword evidence="1" id="KW-0175">Coiled coil</keyword>
<sequence length="98" mass="11099">MSEMDMSIQHAGLTQANERMRQVAATMHNALEDLVKQLEAVKSEFTGEAAKEFEEFKRAAGILDQQLSTQFNQGADLLENAHEIIRNGDRKSAYLFQR</sequence>
<dbReference type="RefSeq" id="WP_219667570.1">
    <property type="nucleotide sequence ID" value="NZ_WTFF01000088.1"/>
</dbReference>
<proteinExistence type="predicted"/>
<dbReference type="EMBL" id="WTFF01000088">
    <property type="protein sequence ID" value="MBW5483105.1"/>
    <property type="molecule type" value="Genomic_DNA"/>
</dbReference>
<keyword evidence="3" id="KW-1185">Reference proteome</keyword>
<evidence type="ECO:0000313" key="3">
    <source>
        <dbReference type="Proteomes" id="UP000812013"/>
    </source>
</evidence>
<protein>
    <recommendedName>
        <fullName evidence="4">ESAT-6-like protein</fullName>
    </recommendedName>
</protein>
<evidence type="ECO:0000313" key="2">
    <source>
        <dbReference type="EMBL" id="MBW5483105.1"/>
    </source>
</evidence>
<evidence type="ECO:0008006" key="4">
    <source>
        <dbReference type="Google" id="ProtNLM"/>
    </source>
</evidence>
<comment type="caution">
    <text evidence="2">The sequence shown here is derived from an EMBL/GenBank/DDBJ whole genome shotgun (WGS) entry which is preliminary data.</text>
</comment>
<dbReference type="SUPFAM" id="SSF140453">
    <property type="entry name" value="EsxAB dimer-like"/>
    <property type="match status" value="1"/>
</dbReference>
<organism evidence="2 3">
    <name type="scientific">Streptomyces bambusae</name>
    <dbReference type="NCBI Taxonomy" id="1550616"/>
    <lineage>
        <taxon>Bacteria</taxon>
        <taxon>Bacillati</taxon>
        <taxon>Actinomycetota</taxon>
        <taxon>Actinomycetes</taxon>
        <taxon>Kitasatosporales</taxon>
        <taxon>Streptomycetaceae</taxon>
        <taxon>Streptomyces</taxon>
    </lineage>
</organism>
<evidence type="ECO:0000256" key="1">
    <source>
        <dbReference type="SAM" id="Coils"/>
    </source>
</evidence>
<reference evidence="2 3" key="1">
    <citation type="submission" date="2019-12" db="EMBL/GenBank/DDBJ databases">
        <title>Genome sequence of Streptomyces bambusae.</title>
        <authorList>
            <person name="Bansal K."/>
            <person name="Choksket S."/>
            <person name="Korpole S."/>
            <person name="Patil P.B."/>
        </authorList>
    </citation>
    <scope>NUCLEOTIDE SEQUENCE [LARGE SCALE GENOMIC DNA]</scope>
    <source>
        <strain evidence="2 3">SK60</strain>
    </source>
</reference>
<name>A0ABS6Z5Q6_9ACTN</name>
<dbReference type="InterPro" id="IPR036689">
    <property type="entry name" value="ESAT-6-like_sf"/>
</dbReference>
<feature type="coiled-coil region" evidence="1">
    <location>
        <begin position="13"/>
        <end position="44"/>
    </location>
</feature>